<sequence>MTSRRTGGIHWSYPVDAAAATASGRRRRHGDVKSAHKGPRKRPLADDGATGERPRQRRRTSIRQSGSITAGLVLTALPLEVLYEIALWLNPTDMGRLGMSCRTLAHVVDDERLWRGAFVRLYGRALYEGTAAGVMARHVAARDAGRSHPAAIVPPMPFLYMELARRGWRWLCSVHHPSRAKPQENPVCDNGNTSSSSLSSSLLSSSSPAQGQQQCQETVPAASRYDGTIESCDKRFAYGVEIKRDTCGAISEWIEAVWDRSVAPNRPAVVLSHGNAGRWFAIEAAAAASILNAQEDPAPEVAHRGRVVACVKGTVYEGACRRGVAHGVGIVTDADGRQWEAVSYDGLTLSTTWKPCDGRVESLAVRRVIDHRSALSIDQAAAWTHQLHHQLQGQQQQQEPDQRQGPRGHRPRAPVALNVRYANGDRLHLFHAAHTNSVAFWCSPNCADPRFAGRRIECRTWAHTLDVGALAVWPLDDSTDPDSDAQAFIDYVGAGHCGWTETAQAHARQMAALGAAALLSARSALSPLPYGIVQSDEAQMAVARRFFEAYA</sequence>
<dbReference type="SUPFAM" id="SSF81383">
    <property type="entry name" value="F-box domain"/>
    <property type="match status" value="1"/>
</dbReference>
<gene>
    <name evidence="3" type="ORF">pmac_cds_573</name>
</gene>
<dbReference type="Proteomes" id="UP000249758">
    <property type="component" value="Segment"/>
</dbReference>
<dbReference type="InterPro" id="IPR036047">
    <property type="entry name" value="F-box-like_dom_sf"/>
</dbReference>
<feature type="compositionally biased region" description="Polar residues" evidence="1">
    <location>
        <begin position="208"/>
        <end position="217"/>
    </location>
</feature>
<dbReference type="Gene3D" id="1.20.1280.50">
    <property type="match status" value="1"/>
</dbReference>
<dbReference type="PROSITE" id="PS50181">
    <property type="entry name" value="FBOX"/>
    <property type="match status" value="1"/>
</dbReference>
<feature type="region of interest" description="Disordered" evidence="1">
    <location>
        <begin position="19"/>
        <end position="64"/>
    </location>
</feature>
<reference evidence="3" key="1">
    <citation type="journal article" date="2018" name="Nat. Commun.">
        <title>Diversity and evolution of the emerging Pandoraviridae family.</title>
        <authorList>
            <person name="Legendre M."/>
            <person name="Fabre E."/>
            <person name="Poirot O."/>
            <person name="Jeudy S."/>
            <person name="Lartigue A."/>
            <person name="Alempic J.M."/>
            <person name="Beucher L."/>
            <person name="Philippe N."/>
            <person name="Bertaux L."/>
            <person name="Christo-Foroux E."/>
            <person name="Labadie K."/>
            <person name="Coute Y."/>
            <person name="Abergel C."/>
            <person name="Claverie J.M."/>
        </authorList>
    </citation>
    <scope>NUCLEOTIDE SEQUENCE [LARGE SCALE GENOMIC DNA]</scope>
    <source>
        <strain evidence="3">Macleodensis</strain>
    </source>
</reference>
<feature type="region of interest" description="Disordered" evidence="1">
    <location>
        <begin position="386"/>
        <end position="412"/>
    </location>
</feature>
<proteinExistence type="predicted"/>
<feature type="compositionally biased region" description="Low complexity" evidence="1">
    <location>
        <begin position="194"/>
        <end position="207"/>
    </location>
</feature>
<feature type="domain" description="F-box" evidence="2">
    <location>
        <begin position="71"/>
        <end position="117"/>
    </location>
</feature>
<name>A0A2U7UGV0_9VIRU</name>
<accession>A0A2U7UGV0</accession>
<feature type="region of interest" description="Disordered" evidence="1">
    <location>
        <begin position="179"/>
        <end position="221"/>
    </location>
</feature>
<evidence type="ECO:0000259" key="2">
    <source>
        <dbReference type="PROSITE" id="PS50181"/>
    </source>
</evidence>
<evidence type="ECO:0000313" key="3">
    <source>
        <dbReference type="EMBL" id="AVK77261.1"/>
    </source>
</evidence>
<organism evidence="3">
    <name type="scientific">Pandoravirus macleodensis</name>
    <dbReference type="NCBI Taxonomy" id="2107707"/>
    <lineage>
        <taxon>Viruses</taxon>
        <taxon>Pandoravirus</taxon>
    </lineage>
</organism>
<dbReference type="KEGG" id="vg:36841716"/>
<evidence type="ECO:0000256" key="1">
    <source>
        <dbReference type="SAM" id="MobiDB-lite"/>
    </source>
</evidence>
<protein>
    <submittedName>
        <fullName evidence="3">F-box domain containing protein</fullName>
    </submittedName>
</protein>
<dbReference type="GeneID" id="36841716"/>
<dbReference type="RefSeq" id="YP_009481257.1">
    <property type="nucleotide sequence ID" value="NC_037665.1"/>
</dbReference>
<feature type="compositionally biased region" description="Low complexity" evidence="1">
    <location>
        <begin position="389"/>
        <end position="405"/>
    </location>
</feature>
<feature type="compositionally biased region" description="Basic residues" evidence="1">
    <location>
        <begin position="24"/>
        <end position="42"/>
    </location>
</feature>
<dbReference type="EMBL" id="MG011691">
    <property type="protein sequence ID" value="AVK77261.1"/>
    <property type="molecule type" value="Genomic_DNA"/>
</dbReference>
<dbReference type="InterPro" id="IPR001810">
    <property type="entry name" value="F-box_dom"/>
</dbReference>
<dbReference type="Pfam" id="PF12937">
    <property type="entry name" value="F-box-like"/>
    <property type="match status" value="1"/>
</dbReference>